<keyword evidence="4" id="KW-1185">Reference proteome</keyword>
<dbReference type="OrthoDB" id="265007at2"/>
<dbReference type="InterPro" id="IPR050738">
    <property type="entry name" value="Sulfatase"/>
</dbReference>
<dbReference type="AlphaFoldDB" id="A0A518G1X8"/>
<evidence type="ECO:0000256" key="2">
    <source>
        <dbReference type="SAM" id="Coils"/>
    </source>
</evidence>
<sequence length="449" mass="48974">MKNALAIVVEGVGTGLIGAYGSNTAATPAIDQLAAQGLVLDQCFLDSRQLSTQLRSLWTGLHARQEATSEWSLWRAFEENQRPAALYTDCPVAADIAQQLGCKQVTLISLEPVTEPVEDPAECSLMTVFAAAAEALAEGVDGLVWIHSRGLRLAWDAPLELREKFLDPEDPVPPAEVDAPGFEVDASVDPDWVIGWGQVAAAQTAVLDDAIAALYATVATRPDAAQWSLLFASLGGVPLGEHGYVGWGKEQLHGEELGCAAIILPSEYEPVGQRRGELCQLPDLAVTLMHCLDLEIPLLNRAWGRNMLRLAYSYNATAWDPLHQLAVLFTAEADGLGGQVWVRSPAWSAVFSASAGCDDRSRELRVGELGDSAGDLAEQRDWQADAVPQFVEQLYVKPDDRWEVSDIASRCPEVLQQLRNAVDSFEESLRKHEREHLAALDEELCRTMR</sequence>
<dbReference type="PANTHER" id="PTHR42693:SF33">
    <property type="entry name" value="ARYLSULFATASE"/>
    <property type="match status" value="1"/>
</dbReference>
<evidence type="ECO:0000313" key="3">
    <source>
        <dbReference type="EMBL" id="QDV22613.1"/>
    </source>
</evidence>
<dbReference type="RefSeq" id="WP_145074384.1">
    <property type="nucleotide sequence ID" value="NZ_CP036298.1"/>
</dbReference>
<evidence type="ECO:0000256" key="1">
    <source>
        <dbReference type="ARBA" id="ARBA00008779"/>
    </source>
</evidence>
<dbReference type="PANTHER" id="PTHR42693">
    <property type="entry name" value="ARYLSULFATASE FAMILY MEMBER"/>
    <property type="match status" value="1"/>
</dbReference>
<feature type="coiled-coil region" evidence="2">
    <location>
        <begin position="415"/>
        <end position="442"/>
    </location>
</feature>
<protein>
    <recommendedName>
        <fullName evidence="5">Sulfatase</fullName>
    </recommendedName>
</protein>
<reference evidence="3 4" key="1">
    <citation type="submission" date="2019-02" db="EMBL/GenBank/DDBJ databases">
        <title>Deep-cultivation of Planctomycetes and their phenomic and genomic characterization uncovers novel biology.</title>
        <authorList>
            <person name="Wiegand S."/>
            <person name="Jogler M."/>
            <person name="Boedeker C."/>
            <person name="Pinto D."/>
            <person name="Vollmers J."/>
            <person name="Rivas-Marin E."/>
            <person name="Kohn T."/>
            <person name="Peeters S.H."/>
            <person name="Heuer A."/>
            <person name="Rast P."/>
            <person name="Oberbeckmann S."/>
            <person name="Bunk B."/>
            <person name="Jeske O."/>
            <person name="Meyerdierks A."/>
            <person name="Storesund J.E."/>
            <person name="Kallscheuer N."/>
            <person name="Luecker S."/>
            <person name="Lage O.M."/>
            <person name="Pohl T."/>
            <person name="Merkel B.J."/>
            <person name="Hornburger P."/>
            <person name="Mueller R.-W."/>
            <person name="Bruemmer F."/>
            <person name="Labrenz M."/>
            <person name="Spormann A.M."/>
            <person name="Op den Camp H."/>
            <person name="Overmann J."/>
            <person name="Amann R."/>
            <person name="Jetten M.S.M."/>
            <person name="Mascher T."/>
            <person name="Medema M.H."/>
            <person name="Devos D.P."/>
            <person name="Kaster A.-K."/>
            <person name="Ovreas L."/>
            <person name="Rohde M."/>
            <person name="Galperin M.Y."/>
            <person name="Jogler C."/>
        </authorList>
    </citation>
    <scope>NUCLEOTIDE SEQUENCE [LARGE SCALE GENOMIC DNA]</scope>
    <source>
        <strain evidence="3 4">Q31a</strain>
    </source>
</reference>
<gene>
    <name evidence="3" type="ORF">Q31a_08990</name>
</gene>
<comment type="similarity">
    <text evidence="1">Belongs to the sulfatase family.</text>
</comment>
<evidence type="ECO:0000313" key="4">
    <source>
        <dbReference type="Proteomes" id="UP000318017"/>
    </source>
</evidence>
<name>A0A518G1X8_9BACT</name>
<keyword evidence="2" id="KW-0175">Coiled coil</keyword>
<dbReference type="SUPFAM" id="SSF53649">
    <property type="entry name" value="Alkaline phosphatase-like"/>
    <property type="match status" value="1"/>
</dbReference>
<dbReference type="Proteomes" id="UP000318017">
    <property type="component" value="Chromosome"/>
</dbReference>
<dbReference type="InterPro" id="IPR017850">
    <property type="entry name" value="Alkaline_phosphatase_core_sf"/>
</dbReference>
<dbReference type="Gene3D" id="3.40.720.10">
    <property type="entry name" value="Alkaline Phosphatase, subunit A"/>
    <property type="match status" value="2"/>
</dbReference>
<organism evidence="3 4">
    <name type="scientific">Aureliella helgolandensis</name>
    <dbReference type="NCBI Taxonomy" id="2527968"/>
    <lineage>
        <taxon>Bacteria</taxon>
        <taxon>Pseudomonadati</taxon>
        <taxon>Planctomycetota</taxon>
        <taxon>Planctomycetia</taxon>
        <taxon>Pirellulales</taxon>
        <taxon>Pirellulaceae</taxon>
        <taxon>Aureliella</taxon>
    </lineage>
</organism>
<dbReference type="EMBL" id="CP036298">
    <property type="protein sequence ID" value="QDV22613.1"/>
    <property type="molecule type" value="Genomic_DNA"/>
</dbReference>
<dbReference type="KEGG" id="ahel:Q31a_08990"/>
<dbReference type="GO" id="GO:0004065">
    <property type="term" value="F:arylsulfatase activity"/>
    <property type="evidence" value="ECO:0007669"/>
    <property type="project" value="TreeGrafter"/>
</dbReference>
<evidence type="ECO:0008006" key="5">
    <source>
        <dbReference type="Google" id="ProtNLM"/>
    </source>
</evidence>
<accession>A0A518G1X8</accession>
<proteinExistence type="inferred from homology"/>